<accession>A0A5C5X1N9</accession>
<gene>
    <name evidence="1" type="ORF">CA85_45480</name>
</gene>
<organism evidence="1 2">
    <name type="scientific">Allorhodopirellula solitaria</name>
    <dbReference type="NCBI Taxonomy" id="2527987"/>
    <lineage>
        <taxon>Bacteria</taxon>
        <taxon>Pseudomonadati</taxon>
        <taxon>Planctomycetota</taxon>
        <taxon>Planctomycetia</taxon>
        <taxon>Pirellulales</taxon>
        <taxon>Pirellulaceae</taxon>
        <taxon>Allorhodopirellula</taxon>
    </lineage>
</organism>
<dbReference type="RefSeq" id="WP_186775110.1">
    <property type="nucleotide sequence ID" value="NZ_SJPK01000017.1"/>
</dbReference>
<evidence type="ECO:0000313" key="1">
    <source>
        <dbReference type="EMBL" id="TWT56075.1"/>
    </source>
</evidence>
<evidence type="ECO:0008006" key="3">
    <source>
        <dbReference type="Google" id="ProtNLM"/>
    </source>
</evidence>
<dbReference type="InterPro" id="IPR013783">
    <property type="entry name" value="Ig-like_fold"/>
</dbReference>
<protein>
    <recommendedName>
        <fullName evidence="3">DUF1573 domain-containing protein</fullName>
    </recommendedName>
</protein>
<dbReference type="InterPro" id="IPR011467">
    <property type="entry name" value="DUF1573"/>
</dbReference>
<reference evidence="1 2" key="1">
    <citation type="submission" date="2019-02" db="EMBL/GenBank/DDBJ databases">
        <title>Deep-cultivation of Planctomycetes and their phenomic and genomic characterization uncovers novel biology.</title>
        <authorList>
            <person name="Wiegand S."/>
            <person name="Jogler M."/>
            <person name="Boedeker C."/>
            <person name="Pinto D."/>
            <person name="Vollmers J."/>
            <person name="Rivas-Marin E."/>
            <person name="Kohn T."/>
            <person name="Peeters S.H."/>
            <person name="Heuer A."/>
            <person name="Rast P."/>
            <person name="Oberbeckmann S."/>
            <person name="Bunk B."/>
            <person name="Jeske O."/>
            <person name="Meyerdierks A."/>
            <person name="Storesund J.E."/>
            <person name="Kallscheuer N."/>
            <person name="Luecker S."/>
            <person name="Lage O.M."/>
            <person name="Pohl T."/>
            <person name="Merkel B.J."/>
            <person name="Hornburger P."/>
            <person name="Mueller R.-W."/>
            <person name="Bruemmer F."/>
            <person name="Labrenz M."/>
            <person name="Spormann A.M."/>
            <person name="Op Den Camp H."/>
            <person name="Overmann J."/>
            <person name="Amann R."/>
            <person name="Jetten M.S.M."/>
            <person name="Mascher T."/>
            <person name="Medema M.H."/>
            <person name="Devos D.P."/>
            <person name="Kaster A.-K."/>
            <person name="Ovreas L."/>
            <person name="Rohde M."/>
            <person name="Galperin M.Y."/>
            <person name="Jogler C."/>
        </authorList>
    </citation>
    <scope>NUCLEOTIDE SEQUENCE [LARGE SCALE GENOMIC DNA]</scope>
    <source>
        <strain evidence="1 2">CA85</strain>
    </source>
</reference>
<dbReference type="EMBL" id="SJPK01000017">
    <property type="protein sequence ID" value="TWT56075.1"/>
    <property type="molecule type" value="Genomic_DNA"/>
</dbReference>
<proteinExistence type="predicted"/>
<dbReference type="Proteomes" id="UP000318053">
    <property type="component" value="Unassembled WGS sequence"/>
</dbReference>
<dbReference type="AlphaFoldDB" id="A0A5C5X1N9"/>
<sequence length="381" mass="41387" precursor="true">MHQHEKAFPLLRYLKLQNTGPKINQTVRSSRWNSDVAKLSRCVMFLLLLLLLLSGNGRASAQELAPHVFDVTTSKLLNGGAVQIDLGNLASGTTTKLDLEITNDQPTTVSVSFRAASCGCTSAEPSELVIASGETRDLKVSVKSNRSDGVTSIVTLSLHVSREGELAFARRVAIRFASRTDYSLTLKNPVSRFIAGVDDSVSTEIVVDSFYGKSLEGLEVRCSLADCELTKVSNTSNGKLLYLAKLKGLTDSSMSRVGEVRLVRADETKEKTLARAKVYIRAVEPISAYPRVLTLPHDRLTIVFAEGLSLGRTIVLRCEKGGPVIAEPTQIGKRIVSFDRISIPNDCQAISVVNEATDTTLAQIPVKRTPRFSPSIEGPTK</sequence>
<comment type="caution">
    <text evidence="1">The sequence shown here is derived from an EMBL/GenBank/DDBJ whole genome shotgun (WGS) entry which is preliminary data.</text>
</comment>
<keyword evidence="2" id="KW-1185">Reference proteome</keyword>
<dbReference type="Pfam" id="PF07610">
    <property type="entry name" value="DUF1573"/>
    <property type="match status" value="1"/>
</dbReference>
<name>A0A5C5X1N9_9BACT</name>
<evidence type="ECO:0000313" key="2">
    <source>
        <dbReference type="Proteomes" id="UP000318053"/>
    </source>
</evidence>
<dbReference type="Gene3D" id="2.60.40.10">
    <property type="entry name" value="Immunoglobulins"/>
    <property type="match status" value="1"/>
</dbReference>